<accession>A0A7M5UX29</accession>
<dbReference type="InterPro" id="IPR043970">
    <property type="entry name" value="FUZ/MON1/HPS1_longin_3"/>
</dbReference>
<protein>
    <recommendedName>
        <fullName evidence="2">FUZ/MON1/HPS1 third Longin domain-containing protein</fullName>
    </recommendedName>
</protein>
<feature type="domain" description="FUZ/MON1/HPS1 third Longin" evidence="2">
    <location>
        <begin position="170"/>
        <end position="316"/>
    </location>
</feature>
<dbReference type="PANTHER" id="PTHR12761">
    <property type="entry name" value="HERMANSKY-PUDLAK SYNDROME PROTEIN 1"/>
    <property type="match status" value="1"/>
</dbReference>
<dbReference type="GO" id="GO:0005085">
    <property type="term" value="F:guanyl-nucleotide exchange factor activity"/>
    <property type="evidence" value="ECO:0007669"/>
    <property type="project" value="TreeGrafter"/>
</dbReference>
<evidence type="ECO:0000259" key="2">
    <source>
        <dbReference type="Pfam" id="PF19038"/>
    </source>
</evidence>
<organism evidence="3 4">
    <name type="scientific">Clytia hemisphaerica</name>
    <dbReference type="NCBI Taxonomy" id="252671"/>
    <lineage>
        <taxon>Eukaryota</taxon>
        <taxon>Metazoa</taxon>
        <taxon>Cnidaria</taxon>
        <taxon>Hydrozoa</taxon>
        <taxon>Hydroidolina</taxon>
        <taxon>Leptothecata</taxon>
        <taxon>Obeliida</taxon>
        <taxon>Clytiidae</taxon>
        <taxon>Clytia</taxon>
    </lineage>
</organism>
<dbReference type="PANTHER" id="PTHR12761:SF1">
    <property type="entry name" value="BLOC-3 COMPLEX MEMBER HPS1"/>
    <property type="match status" value="1"/>
</dbReference>
<evidence type="ECO:0000256" key="1">
    <source>
        <dbReference type="SAM" id="SignalP"/>
    </source>
</evidence>
<keyword evidence="1" id="KW-0732">Signal</keyword>
<feature type="chain" id="PRO_5029880716" description="FUZ/MON1/HPS1 third Longin domain-containing protein" evidence="1">
    <location>
        <begin position="17"/>
        <end position="325"/>
    </location>
</feature>
<evidence type="ECO:0000313" key="4">
    <source>
        <dbReference type="Proteomes" id="UP000594262"/>
    </source>
</evidence>
<dbReference type="InterPro" id="IPR026053">
    <property type="entry name" value="HPS1"/>
</dbReference>
<sequence>HRHMFLAFYIQNMLRCLNLILVITKQKQLSYRMKLFDDCEKYRQKIQLFFLRTSGYQTNRMGNYYKGFEQKWNATQDAGLSDFINSDTPSVEMNARLEQNLVNLIKSTKALFTQSFISNDGQSYMDEGQTRLFRSLRDIAVERLSHYNLFLNVRGQQNVSMTAYHNDFPGLVHFIYTNRTTDQLVAPTVNVNIDSNNSLYNLIKQRIWDYWQYSETMLSKGYTSFMLRDGDFCYSYFIWFEDSLRKPMLSQKSMKGLNENKPTGILSGNYYKDLMCHLFPSEPKGSINCYELFCVHVGLVSNQYVASSCKKLSRKLEGSGEIVVL</sequence>
<dbReference type="AlphaFoldDB" id="A0A7M5UX29"/>
<dbReference type="OrthoDB" id="5984015at2759"/>
<evidence type="ECO:0000313" key="3">
    <source>
        <dbReference type="EnsemblMetazoa" id="CLYHEMP004025.1"/>
    </source>
</evidence>
<proteinExistence type="predicted"/>
<dbReference type="GO" id="GO:0031085">
    <property type="term" value="C:BLOC-3 complex"/>
    <property type="evidence" value="ECO:0007669"/>
    <property type="project" value="TreeGrafter"/>
</dbReference>
<reference evidence="3" key="1">
    <citation type="submission" date="2021-01" db="UniProtKB">
        <authorList>
            <consortium name="EnsemblMetazoa"/>
        </authorList>
    </citation>
    <scope>IDENTIFICATION</scope>
</reference>
<name>A0A7M5UX29_9CNID</name>
<dbReference type="Pfam" id="PF19038">
    <property type="entry name" value="Fuz_longin_3"/>
    <property type="match status" value="1"/>
</dbReference>
<dbReference type="EnsemblMetazoa" id="CLYHEMT004025.1">
    <property type="protein sequence ID" value="CLYHEMP004025.1"/>
    <property type="gene ID" value="CLYHEMG004025"/>
</dbReference>
<dbReference type="Proteomes" id="UP000594262">
    <property type="component" value="Unplaced"/>
</dbReference>
<keyword evidence="4" id="KW-1185">Reference proteome</keyword>
<feature type="signal peptide" evidence="1">
    <location>
        <begin position="1"/>
        <end position="16"/>
    </location>
</feature>
<dbReference type="GO" id="GO:0016192">
    <property type="term" value="P:vesicle-mediated transport"/>
    <property type="evidence" value="ECO:0007669"/>
    <property type="project" value="InterPro"/>
</dbReference>